<protein>
    <submittedName>
        <fullName evidence="1">Arginyl-tRNA synthetase</fullName>
        <ecNumber evidence="1">6.1.1.19</ecNumber>
    </submittedName>
</protein>
<gene>
    <name evidence="1" type="primary">argS_3</name>
    <name evidence="1" type="ORF">NCTC10112_00681</name>
</gene>
<evidence type="ECO:0000313" key="1">
    <source>
        <dbReference type="EMBL" id="VEU56696.1"/>
    </source>
</evidence>
<dbReference type="Proteomes" id="UP000290482">
    <property type="component" value="Plasmid 3"/>
</dbReference>
<keyword evidence="2" id="KW-1185">Reference proteome</keyword>
<accession>A0A448ZZN8</accession>
<proteinExistence type="predicted"/>
<dbReference type="EMBL" id="LR214942">
    <property type="protein sequence ID" value="VEU56696.1"/>
    <property type="molecule type" value="Genomic_DNA"/>
</dbReference>
<geneLocation type="plasmid" evidence="1">
    <name>3</name>
</geneLocation>
<dbReference type="GO" id="GO:0004814">
    <property type="term" value="F:arginine-tRNA ligase activity"/>
    <property type="evidence" value="ECO:0007669"/>
    <property type="project" value="UniProtKB-EC"/>
</dbReference>
<dbReference type="InterPro" id="IPR014729">
    <property type="entry name" value="Rossmann-like_a/b/a_fold"/>
</dbReference>
<sequence>MVWPTIKKLKTTYVKDGATWLASTKGGKDDKDRVIIKSNGDSTYLCADIAYHAQKFEQLNDQNMKIIDVWGADISDMLNVLNFHLKI</sequence>
<keyword evidence="1" id="KW-0614">Plasmid</keyword>
<keyword evidence="1" id="KW-0436">Ligase</keyword>
<keyword evidence="1" id="KW-0030">Aminoacyl-tRNA synthetase</keyword>
<dbReference type="RefSeq" id="WP_232017802.1">
    <property type="nucleotide sequence ID" value="NZ_LR214942.1"/>
</dbReference>
<dbReference type="KEGG" id="mob:NCTC10112_00681"/>
<dbReference type="Gene3D" id="3.40.50.620">
    <property type="entry name" value="HUPs"/>
    <property type="match status" value="1"/>
</dbReference>
<dbReference type="EC" id="6.1.1.19" evidence="1"/>
<name>A0A448ZZN8_METOS</name>
<reference evidence="1 2" key="1">
    <citation type="submission" date="2019-01" db="EMBL/GenBank/DDBJ databases">
        <authorList>
            <consortium name="Pathogen Informatics"/>
        </authorList>
    </citation>
    <scope>NUCLEOTIDE SEQUENCE [LARGE SCALE GENOMIC DNA]</scope>
    <source>
        <strain evidence="1 2">NCTC10112</strain>
        <plasmid evidence="2">3</plasmid>
    </source>
</reference>
<dbReference type="AlphaFoldDB" id="A0A448ZZN8"/>
<organism evidence="1 2">
    <name type="scientific">Metamycoplasma orale</name>
    <name type="common">Mycoplasma orale</name>
    <dbReference type="NCBI Taxonomy" id="2121"/>
    <lineage>
        <taxon>Bacteria</taxon>
        <taxon>Bacillati</taxon>
        <taxon>Mycoplasmatota</taxon>
        <taxon>Mycoplasmoidales</taxon>
        <taxon>Metamycoplasmataceae</taxon>
        <taxon>Metamycoplasma</taxon>
    </lineage>
</organism>
<evidence type="ECO:0000313" key="2">
    <source>
        <dbReference type="Proteomes" id="UP000290482"/>
    </source>
</evidence>
<dbReference type="SUPFAM" id="SSF52374">
    <property type="entry name" value="Nucleotidylyl transferase"/>
    <property type="match status" value="1"/>
</dbReference>